<dbReference type="PANTHER" id="PTHR13018:SF143">
    <property type="entry name" value="CSC1_OSCA1-LIKE 7TM REGION DOMAIN-CONTAINING PROTEIN"/>
    <property type="match status" value="1"/>
</dbReference>
<feature type="transmembrane region" description="Helical" evidence="8">
    <location>
        <begin position="764"/>
        <end position="782"/>
    </location>
</feature>
<feature type="transmembrane region" description="Helical" evidence="8">
    <location>
        <begin position="665"/>
        <end position="687"/>
    </location>
</feature>
<dbReference type="EMBL" id="KN837173">
    <property type="protein sequence ID" value="KIJ36932.1"/>
    <property type="molecule type" value="Genomic_DNA"/>
</dbReference>
<dbReference type="GO" id="GO:0005886">
    <property type="term" value="C:plasma membrane"/>
    <property type="evidence" value="ECO:0007669"/>
    <property type="project" value="TreeGrafter"/>
</dbReference>
<feature type="domain" description="CSC1/OSCA1-like 7TM region" evidence="9">
    <location>
        <begin position="474"/>
        <end position="749"/>
    </location>
</feature>
<evidence type="ECO:0000256" key="5">
    <source>
        <dbReference type="ARBA" id="ARBA00022989"/>
    </source>
</evidence>
<dbReference type="Proteomes" id="UP000054279">
    <property type="component" value="Unassembled WGS sequence"/>
</dbReference>
<feature type="domain" description="CSC1/OSCA1-like N-terminal transmembrane" evidence="11">
    <location>
        <begin position="22"/>
        <end position="170"/>
    </location>
</feature>
<keyword evidence="6 8" id="KW-0472">Membrane</keyword>
<accession>A0A0C9V5V4</accession>
<keyword evidence="4 8" id="KW-0812">Transmembrane</keyword>
<evidence type="ECO:0000256" key="8">
    <source>
        <dbReference type="SAM" id="Phobius"/>
    </source>
</evidence>
<feature type="region of interest" description="Disordered" evidence="7">
    <location>
        <begin position="367"/>
        <end position="392"/>
    </location>
</feature>
<evidence type="ECO:0000256" key="3">
    <source>
        <dbReference type="ARBA" id="ARBA00022448"/>
    </source>
</evidence>
<gene>
    <name evidence="13" type="ORF">M422DRAFT_211854</name>
</gene>
<evidence type="ECO:0000256" key="7">
    <source>
        <dbReference type="SAM" id="MobiDB-lite"/>
    </source>
</evidence>
<dbReference type="InterPro" id="IPR003864">
    <property type="entry name" value="CSC1/OSCA1-like_7TM"/>
</dbReference>
<dbReference type="InterPro" id="IPR045122">
    <property type="entry name" value="Csc1-like"/>
</dbReference>
<feature type="transmembrane region" description="Helical" evidence="8">
    <location>
        <begin position="108"/>
        <end position="130"/>
    </location>
</feature>
<evidence type="ECO:0000256" key="4">
    <source>
        <dbReference type="ARBA" id="ARBA00022692"/>
    </source>
</evidence>
<dbReference type="Pfam" id="PF02714">
    <property type="entry name" value="RSN1_7TM"/>
    <property type="match status" value="1"/>
</dbReference>
<keyword evidence="3" id="KW-0813">Transport</keyword>
<evidence type="ECO:0000256" key="2">
    <source>
        <dbReference type="ARBA" id="ARBA00007779"/>
    </source>
</evidence>
<evidence type="ECO:0008006" key="15">
    <source>
        <dbReference type="Google" id="ProtNLM"/>
    </source>
</evidence>
<evidence type="ECO:0000259" key="11">
    <source>
        <dbReference type="Pfam" id="PF13967"/>
    </source>
</evidence>
<dbReference type="PANTHER" id="PTHR13018">
    <property type="entry name" value="PROBABLE MEMBRANE PROTEIN DUF221-RELATED"/>
    <property type="match status" value="1"/>
</dbReference>
<dbReference type="Pfam" id="PF12621">
    <property type="entry name" value="PHM7_ext"/>
    <property type="match status" value="1"/>
</dbReference>
<dbReference type="Pfam" id="PF13967">
    <property type="entry name" value="RSN1_TM"/>
    <property type="match status" value="1"/>
</dbReference>
<feature type="transmembrane region" description="Helical" evidence="8">
    <location>
        <begin position="616"/>
        <end position="643"/>
    </location>
</feature>
<dbReference type="OrthoDB" id="1076608at2759"/>
<sequence length="924" mass="102565">MANLQNSTEGIQAQATSASTSSFVTALVFNLAVFGAELLAFSLLRKYFKTIYEPRTFLTPEGKRVKPLSQTIWDWPRDVFLADSDLIRQQNGLDAYMFVRFLRMMVKILLPIWFFSWAVLMPVTSVRTSVPGNDGLNIFTFGNIAPKDSARYSAHLILAWLFTFWILYVVRIELRRYITLRQRHLIDPNHASTAQANTVLVTGVPQKYLSEQALTKLFQHCPGGVRKVWLNRDLKDLPGVYDRRLSACNKLESAENALLKTALKIHKKNPGIVEKQSPDVESGSIGEADRIVPKNKRPSHRLPAGSMPFSLPLIGQKVDTIEWCKKQILECNQILAAERKILYSEIRASKKKKERLHLPAKLQALPGQIQSHLPHSRSRGFEEDPEAVNHNGIDDASLEEHNDELGPPEEEASAKYPPLNSAFILFKSQIGAHVAAQILTHDQPFRMVDKYIELSPDEVVWGNLGLNPYEKLIRKLISFGLTSGLIIAWAIPVAFVGIISNIHSLCTTYSWLAWLCKIPSVIVGIIQGILPSVLLAVLFILLPIVLRLLARFEGIPTRTGIELSLMTRFFAFQVVHGFLVVSLSSGIIAALPDLVKNASSIPATLAQRLPNASTFFLTYIILQGLTGTAGGFLTIVPLVIYYVKLIILGSTPRSIYNIKYTLRDVAWGTLFPSITLLVVITFAYAIISPIINGLACFTFFLFYMLYKYLFLWQLGFSESGDSGGLFFPKAIQHTFVGLYIQQIVLAALFFLAQDENKKASAIPEGILMIVLILITALANSVLNNNYSGQLLTSLPLTLADRAHAAAESHERRLIDERNDAAHHDEHEETPLAGNQAPGPSSSPDAEEDPKPLPVPPRPLGPTDFEHPSVRTPQRPIWIPADPLGVGHSEAGSLRADGIDASTVHAMMNEKGKVEVDGRPPEDEN</sequence>
<feature type="domain" description="10TM putative phosphate transporter extracellular tail" evidence="10">
    <location>
        <begin position="863"/>
        <end position="920"/>
    </location>
</feature>
<feature type="transmembrane region" description="Helical" evidence="8">
    <location>
        <begin position="476"/>
        <end position="502"/>
    </location>
</feature>
<dbReference type="HOGENOM" id="CLU_002458_2_0_1"/>
<protein>
    <recommendedName>
        <fullName evidence="15">DUF221-domain-containing protein</fullName>
    </recommendedName>
</protein>
<feature type="transmembrane region" description="Helical" evidence="8">
    <location>
        <begin position="734"/>
        <end position="752"/>
    </location>
</feature>
<reference evidence="13 14" key="1">
    <citation type="submission" date="2014-06" db="EMBL/GenBank/DDBJ databases">
        <title>Evolutionary Origins and Diversification of the Mycorrhizal Mutualists.</title>
        <authorList>
            <consortium name="DOE Joint Genome Institute"/>
            <consortium name="Mycorrhizal Genomics Consortium"/>
            <person name="Kohler A."/>
            <person name="Kuo A."/>
            <person name="Nagy L.G."/>
            <person name="Floudas D."/>
            <person name="Copeland A."/>
            <person name="Barry K.W."/>
            <person name="Cichocki N."/>
            <person name="Veneault-Fourrey C."/>
            <person name="LaButti K."/>
            <person name="Lindquist E.A."/>
            <person name="Lipzen A."/>
            <person name="Lundell T."/>
            <person name="Morin E."/>
            <person name="Murat C."/>
            <person name="Riley R."/>
            <person name="Ohm R."/>
            <person name="Sun H."/>
            <person name="Tunlid A."/>
            <person name="Henrissat B."/>
            <person name="Grigoriev I.V."/>
            <person name="Hibbett D.S."/>
            <person name="Martin F."/>
        </authorList>
    </citation>
    <scope>NUCLEOTIDE SEQUENCE [LARGE SCALE GENOMIC DNA]</scope>
    <source>
        <strain evidence="13 14">SS14</strain>
    </source>
</reference>
<feature type="transmembrane region" description="Helical" evidence="8">
    <location>
        <begin position="570"/>
        <end position="595"/>
    </location>
</feature>
<evidence type="ECO:0000313" key="14">
    <source>
        <dbReference type="Proteomes" id="UP000054279"/>
    </source>
</evidence>
<name>A0A0C9V5V4_SPHS4</name>
<dbReference type="InterPro" id="IPR022257">
    <property type="entry name" value="PHM7_ext"/>
</dbReference>
<dbReference type="InterPro" id="IPR027815">
    <property type="entry name" value="CSC1/OSCA1-like_cyt"/>
</dbReference>
<dbReference type="GO" id="GO:0005227">
    <property type="term" value="F:calcium-activated cation channel activity"/>
    <property type="evidence" value="ECO:0007669"/>
    <property type="project" value="InterPro"/>
</dbReference>
<proteinExistence type="inferred from homology"/>
<feature type="transmembrane region" description="Helical" evidence="8">
    <location>
        <begin position="533"/>
        <end position="550"/>
    </location>
</feature>
<feature type="domain" description="CSC1/OSCA1-like cytosolic" evidence="12">
    <location>
        <begin position="197"/>
        <end position="342"/>
    </location>
</feature>
<evidence type="ECO:0000256" key="1">
    <source>
        <dbReference type="ARBA" id="ARBA00004141"/>
    </source>
</evidence>
<evidence type="ECO:0000259" key="12">
    <source>
        <dbReference type="Pfam" id="PF14703"/>
    </source>
</evidence>
<evidence type="ECO:0000313" key="13">
    <source>
        <dbReference type="EMBL" id="KIJ36932.1"/>
    </source>
</evidence>
<dbReference type="Pfam" id="PF14703">
    <property type="entry name" value="PHM7_cyt"/>
    <property type="match status" value="1"/>
</dbReference>
<dbReference type="InterPro" id="IPR032880">
    <property type="entry name" value="CSC1/OSCA1-like_N"/>
</dbReference>
<comment type="subcellular location">
    <subcellularLocation>
        <location evidence="1">Membrane</location>
        <topology evidence="1">Multi-pass membrane protein</topology>
    </subcellularLocation>
</comment>
<dbReference type="AlphaFoldDB" id="A0A0C9V5V4"/>
<evidence type="ECO:0000256" key="6">
    <source>
        <dbReference type="ARBA" id="ARBA00023136"/>
    </source>
</evidence>
<evidence type="ECO:0000259" key="10">
    <source>
        <dbReference type="Pfam" id="PF12621"/>
    </source>
</evidence>
<feature type="transmembrane region" description="Helical" evidence="8">
    <location>
        <begin position="23"/>
        <end position="44"/>
    </location>
</feature>
<keyword evidence="14" id="KW-1185">Reference proteome</keyword>
<feature type="transmembrane region" description="Helical" evidence="8">
    <location>
        <begin position="694"/>
        <end position="714"/>
    </location>
</feature>
<comment type="similarity">
    <text evidence="2">Belongs to the CSC1 (TC 1.A.17) family.</text>
</comment>
<feature type="region of interest" description="Disordered" evidence="7">
    <location>
        <begin position="823"/>
        <end position="883"/>
    </location>
</feature>
<feature type="transmembrane region" description="Helical" evidence="8">
    <location>
        <begin position="150"/>
        <end position="170"/>
    </location>
</feature>
<evidence type="ECO:0000259" key="9">
    <source>
        <dbReference type="Pfam" id="PF02714"/>
    </source>
</evidence>
<keyword evidence="5 8" id="KW-1133">Transmembrane helix</keyword>
<organism evidence="13 14">
    <name type="scientific">Sphaerobolus stellatus (strain SS14)</name>
    <dbReference type="NCBI Taxonomy" id="990650"/>
    <lineage>
        <taxon>Eukaryota</taxon>
        <taxon>Fungi</taxon>
        <taxon>Dikarya</taxon>
        <taxon>Basidiomycota</taxon>
        <taxon>Agaricomycotina</taxon>
        <taxon>Agaricomycetes</taxon>
        <taxon>Phallomycetidae</taxon>
        <taxon>Geastrales</taxon>
        <taxon>Sphaerobolaceae</taxon>
        <taxon>Sphaerobolus</taxon>
    </lineage>
</organism>